<dbReference type="InterPro" id="IPR011010">
    <property type="entry name" value="DNA_brk_join_enz"/>
</dbReference>
<dbReference type="Gene3D" id="1.10.443.10">
    <property type="entry name" value="Intergrase catalytic core"/>
    <property type="match status" value="1"/>
</dbReference>
<dbReference type="Pfam" id="PF00589">
    <property type="entry name" value="Phage_integrase"/>
    <property type="match status" value="1"/>
</dbReference>
<sequence length="1040" mass="119166">MDNPLILPASRQAVMAMLGREHRKAKRQQRDEQVLRAAISIVRRYLPGILRTPPDAHGFDETWPRIELSLQDELKSESAYRHAYSFLCRQLEAGNRKGLWSVQVPPPYITLRRRRPARTLTWQHSSRQIAEAEHRWFTGLQAGRLEPDGLFARLLLSMVLYGGLNRPALWPALAQALTKPKPLKGNNECCWLVLERVPGRHQASNLYLEEPETGELIAHCEILYVPDTLSLGLLRQFLLQKPSDWQPPGTSAECLTLLNRELGIQVSKMQLAYGGITVAEHQKGIELPQVLVEYATGRQPSASLPYCYWKRLLQPGLLPCSVTTFDQFTTFPSRLTQQPQKQANHRPKPYLISQLRELLTPDPARNKSKRAIINALHELSCEPLVLPEATLVSWLLNHLEDRGNALSTAKRYLDAVAAEWLNTTANQDLLSYCSEDFHDLYLSILNRPRSQQDREYRAGRLEDLHLFGVKVLGFSPLPEPLQEGSDVIVRISSAVVDEPLFSALLRQFQSMEDLGEHLRRTYLCFLIIAYRTGLRPGEIAKLRLCDIEPSATAWLFVRNNRYGSNKTEAALRKVPLYPLLTEKEYELVSEFIGERRLNSEKTTQLLFHQPENPYEPLDTMALSLAVRTILGELSGGLYYRLYHLRHSALSRLQLLLHEDYLSLPEAMDALLPYSVTKRRELRTLITGQSRLRDRYSALAVFAGHSSPDTTLSTYLHFTDVLLGLHLRHNQRALNADQAQALLGFRPFRISQLQQEGLPITPAHTADYMRKRLSGYIEPVRLPKAAQITHPDVPLPSGNSSKYEPMLAVLTKIQAGYDHREIAWFYQLSTEQIEAWHQSALALRALTTEKQLSRLFPRSRRHQLLPPEPVGVAEKRDVAKALAGCRKLYQSPQERDELRWLIRYTLTHCNSSRSGIRFDDADTFHRYMTVATQLFDWPRWRLQLRYTDKNIIERWQCGPLSVQPYPMKQKARFEQGSGWLTLRHQEEAGRKEPDKSGYASHSLRIVLHRLAIILFRADNIASWQAEPEQSVGISLERQNAT</sequence>
<dbReference type="RefSeq" id="WP_106454524.1">
    <property type="nucleotide sequence ID" value="NZ_PXYH01000026.1"/>
</dbReference>
<dbReference type="Proteomes" id="UP000242181">
    <property type="component" value="Unassembled WGS sequence"/>
</dbReference>
<protein>
    <submittedName>
        <fullName evidence="3">Site-specific integrase</fullName>
    </submittedName>
</protein>
<keyword evidence="1" id="KW-0233">DNA recombination</keyword>
<evidence type="ECO:0000313" key="4">
    <source>
        <dbReference type="Proteomes" id="UP000242181"/>
    </source>
</evidence>
<evidence type="ECO:0000256" key="1">
    <source>
        <dbReference type="ARBA" id="ARBA00023172"/>
    </source>
</evidence>
<dbReference type="PROSITE" id="PS51898">
    <property type="entry name" value="TYR_RECOMBINASE"/>
    <property type="match status" value="1"/>
</dbReference>
<dbReference type="InterPro" id="IPR002104">
    <property type="entry name" value="Integrase_catalytic"/>
</dbReference>
<feature type="domain" description="Tyr recombinase" evidence="2">
    <location>
        <begin position="504"/>
        <end position="696"/>
    </location>
</feature>
<name>A0A2P7QII9_9GAMM</name>
<reference evidence="3 4" key="1">
    <citation type="submission" date="2018-03" db="EMBL/GenBank/DDBJ databases">
        <title>The draft genome of Zobellella taiwanensis JCM 13381.</title>
        <authorList>
            <person name="Liu L."/>
            <person name="Li L."/>
            <person name="Wang T."/>
            <person name="Zhang X."/>
            <person name="Liang L."/>
        </authorList>
    </citation>
    <scope>NUCLEOTIDE SEQUENCE [LARGE SCALE GENOMIC DNA]</scope>
    <source>
        <strain evidence="3 4">JCM 13381</strain>
    </source>
</reference>
<gene>
    <name evidence="3" type="ORF">C7I36_15125</name>
</gene>
<dbReference type="InterPro" id="IPR013762">
    <property type="entry name" value="Integrase-like_cat_sf"/>
</dbReference>
<accession>A0A2P7QII9</accession>
<evidence type="ECO:0000259" key="2">
    <source>
        <dbReference type="PROSITE" id="PS51898"/>
    </source>
</evidence>
<dbReference type="OrthoDB" id="6091627at2"/>
<dbReference type="EMBL" id="PXYH01000026">
    <property type="protein sequence ID" value="PSJ37787.1"/>
    <property type="molecule type" value="Genomic_DNA"/>
</dbReference>
<proteinExistence type="predicted"/>
<keyword evidence="4" id="KW-1185">Reference proteome</keyword>
<dbReference type="GO" id="GO:0003677">
    <property type="term" value="F:DNA binding"/>
    <property type="evidence" value="ECO:0007669"/>
    <property type="project" value="InterPro"/>
</dbReference>
<dbReference type="GO" id="GO:0015074">
    <property type="term" value="P:DNA integration"/>
    <property type="evidence" value="ECO:0007669"/>
    <property type="project" value="InterPro"/>
</dbReference>
<organism evidence="3 4">
    <name type="scientific">Zobellella taiwanensis</name>
    <dbReference type="NCBI Taxonomy" id="347535"/>
    <lineage>
        <taxon>Bacteria</taxon>
        <taxon>Pseudomonadati</taxon>
        <taxon>Pseudomonadota</taxon>
        <taxon>Gammaproteobacteria</taxon>
        <taxon>Aeromonadales</taxon>
        <taxon>Aeromonadaceae</taxon>
        <taxon>Zobellella</taxon>
    </lineage>
</organism>
<comment type="caution">
    <text evidence="3">The sequence shown here is derived from an EMBL/GenBank/DDBJ whole genome shotgun (WGS) entry which is preliminary data.</text>
</comment>
<dbReference type="AlphaFoldDB" id="A0A2P7QII9"/>
<dbReference type="GO" id="GO:0006310">
    <property type="term" value="P:DNA recombination"/>
    <property type="evidence" value="ECO:0007669"/>
    <property type="project" value="UniProtKB-KW"/>
</dbReference>
<evidence type="ECO:0000313" key="3">
    <source>
        <dbReference type="EMBL" id="PSJ37787.1"/>
    </source>
</evidence>
<dbReference type="SUPFAM" id="SSF56349">
    <property type="entry name" value="DNA breaking-rejoining enzymes"/>
    <property type="match status" value="1"/>
</dbReference>